<sequence>MKQTQQLRKDLEVFEQDPVNTQLSTIGQITTTITQLSRILQEYDDFISKQTLNENSKLKNETRLLNFQNELSESKIKFQSLKKQREEELAQISKNSLFNNTSTAVSDNPYESNTVVNRHANNSQQHSGLSMQEGLYKEQSILQRGDEQLDAILEMGQQAFSDLVEQNEIIKKTQQKMVQSLETLGVSRETIRKIEKKAFEDKWIFYIGAILTLYCFYLILKYLR</sequence>
<dbReference type="Proteomes" id="UP001165101">
    <property type="component" value="Unassembled WGS sequence"/>
</dbReference>
<protein>
    <submittedName>
        <fullName evidence="1">Unnamed protein product</fullName>
    </submittedName>
</protein>
<comment type="caution">
    <text evidence="1">The sequence shown here is derived from an EMBL/GenBank/DDBJ whole genome shotgun (WGS) entry which is preliminary data.</text>
</comment>
<dbReference type="EMBL" id="BSXV01000912">
    <property type="protein sequence ID" value="GME91095.1"/>
    <property type="molecule type" value="Genomic_DNA"/>
</dbReference>
<reference evidence="1" key="1">
    <citation type="submission" date="2023-04" db="EMBL/GenBank/DDBJ databases">
        <title>Candida boidinii NBRC 1967.</title>
        <authorList>
            <person name="Ichikawa N."/>
            <person name="Sato H."/>
            <person name="Tonouchi N."/>
        </authorList>
    </citation>
    <scope>NUCLEOTIDE SEQUENCE</scope>
    <source>
        <strain evidence="1">NBRC 1967</strain>
    </source>
</reference>
<evidence type="ECO:0000313" key="2">
    <source>
        <dbReference type="Proteomes" id="UP001165101"/>
    </source>
</evidence>
<name>A0ACB5TMP4_CANBO</name>
<accession>A0ACB5TMP4</accession>
<organism evidence="1 2">
    <name type="scientific">Candida boidinii</name>
    <name type="common">Yeast</name>
    <dbReference type="NCBI Taxonomy" id="5477"/>
    <lineage>
        <taxon>Eukaryota</taxon>
        <taxon>Fungi</taxon>
        <taxon>Dikarya</taxon>
        <taxon>Ascomycota</taxon>
        <taxon>Saccharomycotina</taxon>
        <taxon>Pichiomycetes</taxon>
        <taxon>Pichiales</taxon>
        <taxon>Pichiaceae</taxon>
        <taxon>Ogataea</taxon>
        <taxon>Ogataea/Candida clade</taxon>
    </lineage>
</organism>
<evidence type="ECO:0000313" key="1">
    <source>
        <dbReference type="EMBL" id="GME91095.1"/>
    </source>
</evidence>
<gene>
    <name evidence="1" type="ORF">Cboi01_000215400</name>
</gene>
<keyword evidence="2" id="KW-1185">Reference proteome</keyword>
<proteinExistence type="predicted"/>